<gene>
    <name evidence="9" type="ORF">CT0861_07419</name>
</gene>
<evidence type="ECO:0000256" key="2">
    <source>
        <dbReference type="ARBA" id="ARBA00022692"/>
    </source>
</evidence>
<accession>A0A166TXC7</accession>
<sequence length="400" mass="44652">MSEVSVIPAPPGVEVNFDHPRQQKVLEHYLIFGIGGTIAFIALCQRFYTKLFLSKGLQIDDAFMFLGWAASMVTQGMLVGLCYPKCALHATEADLIVAASIIDGGMCAHAWEMPLSRFERYSVTTYVTAPVFMLCNGFTKLSLLTFYLHLSPQRWFRAAVWAGIVVVSLYTGCITLLMLFHCNPIRKAFDFTITGGTCLDVGVLYMATAVSNIITDVMLFVLPMPMIFNLRMKMAQKIGAVFIFAIGSVTVATSVVRLTYLPPLLTSLDPSWDAAPANIWTFIEANLFVICGSMPTLRKFFKHFAPKIMGSSTNPSSYVHNNYRISAYANQRSNAMKSRQRKQYEQFPEENEMHTFNSDRKREEDSGFMSVVVATGGRDSADDMSDKAILQTKTVTVQRN</sequence>
<dbReference type="PANTHER" id="PTHR33048:SF124">
    <property type="entry name" value="INTEGRAL MEMBRANE PROTEIN"/>
    <property type="match status" value="1"/>
</dbReference>
<dbReference type="GO" id="GO:0016020">
    <property type="term" value="C:membrane"/>
    <property type="evidence" value="ECO:0007669"/>
    <property type="project" value="UniProtKB-SubCell"/>
</dbReference>
<evidence type="ECO:0000256" key="4">
    <source>
        <dbReference type="ARBA" id="ARBA00023136"/>
    </source>
</evidence>
<dbReference type="AlphaFoldDB" id="A0A166TXC7"/>
<feature type="transmembrane region" description="Helical" evidence="7">
    <location>
        <begin position="29"/>
        <end position="48"/>
    </location>
</feature>
<feature type="transmembrane region" description="Helical" evidence="7">
    <location>
        <begin position="160"/>
        <end position="181"/>
    </location>
</feature>
<feature type="region of interest" description="Disordered" evidence="6">
    <location>
        <begin position="339"/>
        <end position="364"/>
    </location>
</feature>
<dbReference type="Pfam" id="PF20684">
    <property type="entry name" value="Fung_rhodopsin"/>
    <property type="match status" value="1"/>
</dbReference>
<dbReference type="Proteomes" id="UP000076552">
    <property type="component" value="Unassembled WGS sequence"/>
</dbReference>
<comment type="caution">
    <text evidence="9">The sequence shown here is derived from an EMBL/GenBank/DDBJ whole genome shotgun (WGS) entry which is preliminary data.</text>
</comment>
<name>A0A166TXC7_9PEZI</name>
<feature type="transmembrane region" description="Helical" evidence="7">
    <location>
        <begin position="63"/>
        <end position="83"/>
    </location>
</feature>
<dbReference type="InterPro" id="IPR052337">
    <property type="entry name" value="SAT4-like"/>
</dbReference>
<evidence type="ECO:0000256" key="5">
    <source>
        <dbReference type="ARBA" id="ARBA00038359"/>
    </source>
</evidence>
<feature type="domain" description="Rhodopsin" evidence="8">
    <location>
        <begin position="46"/>
        <end position="302"/>
    </location>
</feature>
<evidence type="ECO:0000313" key="10">
    <source>
        <dbReference type="Proteomes" id="UP000076552"/>
    </source>
</evidence>
<feature type="compositionally biased region" description="Basic and acidic residues" evidence="6">
    <location>
        <begin position="351"/>
        <end position="364"/>
    </location>
</feature>
<dbReference type="PANTHER" id="PTHR33048">
    <property type="entry name" value="PTH11-LIKE INTEGRAL MEMBRANE PROTEIN (AFU_ORTHOLOGUE AFUA_5G11245)"/>
    <property type="match status" value="1"/>
</dbReference>
<comment type="similarity">
    <text evidence="5">Belongs to the SAT4 family.</text>
</comment>
<reference evidence="9 10" key="1">
    <citation type="submission" date="2015-06" db="EMBL/GenBank/DDBJ databases">
        <title>Survival trade-offs in plant roots during colonization by closely related pathogenic and mutualistic fungi.</title>
        <authorList>
            <person name="Hacquard S."/>
            <person name="Kracher B."/>
            <person name="Hiruma K."/>
            <person name="Weinman A."/>
            <person name="Muench P."/>
            <person name="Garrido Oter R."/>
            <person name="Ver Loren van Themaat E."/>
            <person name="Dallerey J.-F."/>
            <person name="Damm U."/>
            <person name="Henrissat B."/>
            <person name="Lespinet O."/>
            <person name="Thon M."/>
            <person name="Kemen E."/>
            <person name="McHardy A.C."/>
            <person name="Schulze-Lefert P."/>
            <person name="O'Connell R.J."/>
        </authorList>
    </citation>
    <scope>NUCLEOTIDE SEQUENCE [LARGE SCALE GENOMIC DNA]</scope>
    <source>
        <strain evidence="9 10">0861</strain>
    </source>
</reference>
<comment type="subcellular location">
    <subcellularLocation>
        <location evidence="1">Membrane</location>
        <topology evidence="1">Multi-pass membrane protein</topology>
    </subcellularLocation>
</comment>
<evidence type="ECO:0000256" key="1">
    <source>
        <dbReference type="ARBA" id="ARBA00004141"/>
    </source>
</evidence>
<dbReference type="InterPro" id="IPR049326">
    <property type="entry name" value="Rhodopsin_dom_fungi"/>
</dbReference>
<organism evidence="9 10">
    <name type="scientific">Colletotrichum tofieldiae</name>
    <dbReference type="NCBI Taxonomy" id="708197"/>
    <lineage>
        <taxon>Eukaryota</taxon>
        <taxon>Fungi</taxon>
        <taxon>Dikarya</taxon>
        <taxon>Ascomycota</taxon>
        <taxon>Pezizomycotina</taxon>
        <taxon>Sordariomycetes</taxon>
        <taxon>Hypocreomycetidae</taxon>
        <taxon>Glomerellales</taxon>
        <taxon>Glomerellaceae</taxon>
        <taxon>Colletotrichum</taxon>
        <taxon>Colletotrichum spaethianum species complex</taxon>
    </lineage>
</organism>
<feature type="transmembrane region" description="Helical" evidence="7">
    <location>
        <begin position="240"/>
        <end position="259"/>
    </location>
</feature>
<evidence type="ECO:0000259" key="8">
    <source>
        <dbReference type="Pfam" id="PF20684"/>
    </source>
</evidence>
<dbReference type="EMBL" id="LFIV01000055">
    <property type="protein sequence ID" value="KZL72630.1"/>
    <property type="molecule type" value="Genomic_DNA"/>
</dbReference>
<evidence type="ECO:0000256" key="7">
    <source>
        <dbReference type="SAM" id="Phobius"/>
    </source>
</evidence>
<feature type="transmembrane region" description="Helical" evidence="7">
    <location>
        <begin position="123"/>
        <end position="148"/>
    </location>
</feature>
<protein>
    <submittedName>
        <fullName evidence="9">Integral membrane protein</fullName>
    </submittedName>
</protein>
<proteinExistence type="inferred from homology"/>
<keyword evidence="10" id="KW-1185">Reference proteome</keyword>
<evidence type="ECO:0000256" key="3">
    <source>
        <dbReference type="ARBA" id="ARBA00022989"/>
    </source>
</evidence>
<evidence type="ECO:0000313" key="9">
    <source>
        <dbReference type="EMBL" id="KZL72630.1"/>
    </source>
</evidence>
<evidence type="ECO:0000256" key="6">
    <source>
        <dbReference type="SAM" id="MobiDB-lite"/>
    </source>
</evidence>
<feature type="transmembrane region" description="Helical" evidence="7">
    <location>
        <begin position="201"/>
        <end position="228"/>
    </location>
</feature>
<dbReference type="STRING" id="708197.A0A166TXC7"/>
<keyword evidence="4 7" id="KW-0472">Membrane</keyword>
<keyword evidence="2 7" id="KW-0812">Transmembrane</keyword>
<keyword evidence="3 7" id="KW-1133">Transmembrane helix</keyword>